<feature type="transmembrane region" description="Helical" evidence="5">
    <location>
        <begin position="179"/>
        <end position="199"/>
    </location>
</feature>
<dbReference type="EMBL" id="BNCI01000002">
    <property type="protein sequence ID" value="GHF28966.1"/>
    <property type="molecule type" value="Genomic_DNA"/>
</dbReference>
<feature type="transmembrane region" description="Helical" evidence="5">
    <location>
        <begin position="219"/>
        <end position="243"/>
    </location>
</feature>
<feature type="transmembrane region" description="Helical" evidence="5">
    <location>
        <begin position="282"/>
        <end position="301"/>
    </location>
</feature>
<dbReference type="GO" id="GO:0005886">
    <property type="term" value="C:plasma membrane"/>
    <property type="evidence" value="ECO:0007669"/>
    <property type="project" value="TreeGrafter"/>
</dbReference>
<evidence type="ECO:0000259" key="6">
    <source>
        <dbReference type="PROSITE" id="PS50850"/>
    </source>
</evidence>
<evidence type="ECO:0000256" key="4">
    <source>
        <dbReference type="SAM" id="MobiDB-lite"/>
    </source>
</evidence>
<feature type="region of interest" description="Disordered" evidence="4">
    <location>
        <begin position="431"/>
        <end position="451"/>
    </location>
</feature>
<dbReference type="PANTHER" id="PTHR23521">
    <property type="entry name" value="TRANSPORTER MFS SUPERFAMILY"/>
    <property type="match status" value="1"/>
</dbReference>
<feature type="transmembrane region" description="Helical" evidence="5">
    <location>
        <begin position="54"/>
        <end position="78"/>
    </location>
</feature>
<organism evidence="7 8">
    <name type="scientific">Kordiimonas sediminis</name>
    <dbReference type="NCBI Taxonomy" id="1735581"/>
    <lineage>
        <taxon>Bacteria</taxon>
        <taxon>Pseudomonadati</taxon>
        <taxon>Pseudomonadota</taxon>
        <taxon>Alphaproteobacteria</taxon>
        <taxon>Kordiimonadales</taxon>
        <taxon>Kordiimonadaceae</taxon>
        <taxon>Kordiimonas</taxon>
    </lineage>
</organism>
<feature type="transmembrane region" description="Helical" evidence="5">
    <location>
        <begin position="373"/>
        <end position="394"/>
    </location>
</feature>
<reference evidence="7" key="1">
    <citation type="journal article" date="2014" name="Int. J. Syst. Evol. Microbiol.">
        <title>Complete genome sequence of Corynebacterium casei LMG S-19264T (=DSM 44701T), isolated from a smear-ripened cheese.</title>
        <authorList>
            <consortium name="US DOE Joint Genome Institute (JGI-PGF)"/>
            <person name="Walter F."/>
            <person name="Albersmeier A."/>
            <person name="Kalinowski J."/>
            <person name="Ruckert C."/>
        </authorList>
    </citation>
    <scope>NUCLEOTIDE SEQUENCE</scope>
    <source>
        <strain evidence="7">KCTC 42590</strain>
    </source>
</reference>
<dbReference type="Pfam" id="PF07690">
    <property type="entry name" value="MFS_1"/>
    <property type="match status" value="1"/>
</dbReference>
<evidence type="ECO:0000256" key="3">
    <source>
        <dbReference type="ARBA" id="ARBA00023136"/>
    </source>
</evidence>
<dbReference type="AlphaFoldDB" id="A0A919EA14"/>
<feature type="transmembrane region" description="Helical" evidence="5">
    <location>
        <begin position="115"/>
        <end position="136"/>
    </location>
</feature>
<accession>A0A919EA14</accession>
<evidence type="ECO:0000313" key="7">
    <source>
        <dbReference type="EMBL" id="GHF28966.1"/>
    </source>
</evidence>
<dbReference type="RefSeq" id="WP_191253487.1">
    <property type="nucleotide sequence ID" value="NZ_BNCI01000002.1"/>
</dbReference>
<dbReference type="InterPro" id="IPR047200">
    <property type="entry name" value="MFS_YcaD-like"/>
</dbReference>
<dbReference type="GO" id="GO:0022857">
    <property type="term" value="F:transmembrane transporter activity"/>
    <property type="evidence" value="ECO:0007669"/>
    <property type="project" value="InterPro"/>
</dbReference>
<evidence type="ECO:0000313" key="8">
    <source>
        <dbReference type="Proteomes" id="UP000630923"/>
    </source>
</evidence>
<reference evidence="7" key="2">
    <citation type="submission" date="2020-09" db="EMBL/GenBank/DDBJ databases">
        <authorList>
            <person name="Sun Q."/>
            <person name="Kim S."/>
        </authorList>
    </citation>
    <scope>NUCLEOTIDE SEQUENCE</scope>
    <source>
        <strain evidence="7">KCTC 42590</strain>
    </source>
</reference>
<dbReference type="PANTHER" id="PTHR23521:SF3">
    <property type="entry name" value="MFS TRANSPORTER"/>
    <property type="match status" value="1"/>
</dbReference>
<feature type="transmembrane region" description="Helical" evidence="5">
    <location>
        <begin position="307"/>
        <end position="331"/>
    </location>
</feature>
<keyword evidence="3 5" id="KW-0472">Membrane</keyword>
<evidence type="ECO:0000256" key="2">
    <source>
        <dbReference type="ARBA" id="ARBA00022989"/>
    </source>
</evidence>
<dbReference type="Gene3D" id="1.20.1250.20">
    <property type="entry name" value="MFS general substrate transporter like domains"/>
    <property type="match status" value="2"/>
</dbReference>
<dbReference type="InterPro" id="IPR036259">
    <property type="entry name" value="MFS_trans_sf"/>
</dbReference>
<proteinExistence type="predicted"/>
<keyword evidence="2 5" id="KW-1133">Transmembrane helix</keyword>
<feature type="domain" description="Major facilitator superfamily (MFS) profile" evidence="6">
    <location>
        <begin position="24"/>
        <end position="397"/>
    </location>
</feature>
<name>A0A919EA14_9PROT</name>
<dbReference type="InterPro" id="IPR020846">
    <property type="entry name" value="MFS_dom"/>
</dbReference>
<keyword evidence="1 5" id="KW-0812">Transmembrane</keyword>
<sequence>MHNSPSDTQETSQQNESLLSICSEVSPLLIGIMLLLMGVGLQGTLLGVRANMEGFTVFTTGIVMAAYYVGFLIGAGIVPGLIGRVGHVRTFASLGAVSSAAMLLYGLFLDPIAWAGIRIVVGFCFSGLFIVAESWLNDRAPNTLRGQLLSVYVVVHLLGLTIGQYLLGVSDPEGLNLFILISVLVSVAVVPCTLSSTPAPNVAEMVKMPVLSIIRLSPLGAYVVIINGVVSGVMYGMGAVYAVEIGLSTLKISSFIASYVLGGTLLQWPLGWLSDRVNRRGMIVVLTLISILAACAVAWVSPLNKGALLFASIFILGGTSMPLYSLGVSLVNDRLDLDQMVGASGALVFLFGLGAAAGPFAASILMATLGTYGLFYGVSVVISSVLIVAFWRILLSKAPSVDVEDQRNYFHIAPRGSGVALAVTMDDIVQAEEEKQEQEDDEASEERNNDR</sequence>
<keyword evidence="8" id="KW-1185">Reference proteome</keyword>
<dbReference type="CDD" id="cd17477">
    <property type="entry name" value="MFS_YcaD_like"/>
    <property type="match status" value="1"/>
</dbReference>
<protein>
    <submittedName>
        <fullName evidence="7">MFS transporter</fullName>
    </submittedName>
</protein>
<feature type="transmembrane region" description="Helical" evidence="5">
    <location>
        <begin position="28"/>
        <end position="48"/>
    </location>
</feature>
<gene>
    <name evidence="7" type="ORF">GCM10017044_25270</name>
</gene>
<evidence type="ECO:0000256" key="1">
    <source>
        <dbReference type="ARBA" id="ARBA00022692"/>
    </source>
</evidence>
<feature type="transmembrane region" description="Helical" evidence="5">
    <location>
        <begin position="249"/>
        <end position="270"/>
    </location>
</feature>
<dbReference type="InterPro" id="IPR011701">
    <property type="entry name" value="MFS"/>
</dbReference>
<dbReference type="SUPFAM" id="SSF103473">
    <property type="entry name" value="MFS general substrate transporter"/>
    <property type="match status" value="1"/>
</dbReference>
<evidence type="ECO:0000256" key="5">
    <source>
        <dbReference type="SAM" id="Phobius"/>
    </source>
</evidence>
<dbReference type="Proteomes" id="UP000630923">
    <property type="component" value="Unassembled WGS sequence"/>
</dbReference>
<feature type="transmembrane region" description="Helical" evidence="5">
    <location>
        <begin position="90"/>
        <end position="109"/>
    </location>
</feature>
<feature type="transmembrane region" description="Helical" evidence="5">
    <location>
        <begin position="148"/>
        <end position="167"/>
    </location>
</feature>
<feature type="transmembrane region" description="Helical" evidence="5">
    <location>
        <begin position="343"/>
        <end position="367"/>
    </location>
</feature>
<feature type="compositionally biased region" description="Acidic residues" evidence="4">
    <location>
        <begin position="431"/>
        <end position="444"/>
    </location>
</feature>
<dbReference type="PROSITE" id="PS50850">
    <property type="entry name" value="MFS"/>
    <property type="match status" value="1"/>
</dbReference>
<comment type="caution">
    <text evidence="7">The sequence shown here is derived from an EMBL/GenBank/DDBJ whole genome shotgun (WGS) entry which is preliminary data.</text>
</comment>